<accession>A0ABW8RGC0</accession>
<evidence type="ECO:0000313" key="1">
    <source>
        <dbReference type="EMBL" id="MFK9092522.1"/>
    </source>
</evidence>
<dbReference type="Proteomes" id="UP001623041">
    <property type="component" value="Unassembled WGS sequence"/>
</dbReference>
<organism evidence="1 2">
    <name type="scientific">Bacillus salipaludis</name>
    <dbReference type="NCBI Taxonomy" id="2547811"/>
    <lineage>
        <taxon>Bacteria</taxon>
        <taxon>Bacillati</taxon>
        <taxon>Bacillota</taxon>
        <taxon>Bacilli</taxon>
        <taxon>Bacillales</taxon>
        <taxon>Bacillaceae</taxon>
        <taxon>Bacillus</taxon>
    </lineage>
</organism>
<name>A0ABW8RGC0_9BACI</name>
<gene>
    <name evidence="1" type="ORF">ACJEBI_13620</name>
</gene>
<comment type="caution">
    <text evidence="1">The sequence shown here is derived from an EMBL/GenBank/DDBJ whole genome shotgun (WGS) entry which is preliminary data.</text>
</comment>
<dbReference type="EMBL" id="JBJHQH010000009">
    <property type="protein sequence ID" value="MFK9092522.1"/>
    <property type="molecule type" value="Genomic_DNA"/>
</dbReference>
<keyword evidence="2" id="KW-1185">Reference proteome</keyword>
<protein>
    <submittedName>
        <fullName evidence="1">Uncharacterized protein</fullName>
    </submittedName>
</protein>
<proteinExistence type="predicted"/>
<evidence type="ECO:0000313" key="2">
    <source>
        <dbReference type="Proteomes" id="UP001623041"/>
    </source>
</evidence>
<dbReference type="RefSeq" id="WP_406581100.1">
    <property type="nucleotide sequence ID" value="NZ_JBJHQH010000009.1"/>
</dbReference>
<reference evidence="1 2" key="1">
    <citation type="submission" date="2024-11" db="EMBL/GenBank/DDBJ databases">
        <authorList>
            <person name="Lucas J.A."/>
        </authorList>
    </citation>
    <scope>NUCLEOTIDE SEQUENCE [LARGE SCALE GENOMIC DNA]</scope>
    <source>
        <strain evidence="1 2">Z 5.4</strain>
    </source>
</reference>
<sequence length="127" mass="14500">MQVKLEHIIEGMEIQSEENRSYLNLKTGEIVNVSQEALAIAEDGEENEHPPEWQQDDVKLAYDIVDNFDQFTGLPSSFDINEYETMESYCYSLSDSKTQDVLLASIRGNGAFRRFKDSVNRLGISDQ</sequence>